<accession>A0A844FMY0</accession>
<reference evidence="3 4" key="1">
    <citation type="submission" date="2019-08" db="EMBL/GenBank/DDBJ databases">
        <title>In-depth cultivation of the pig gut microbiome towards novel bacterial diversity and tailored functional studies.</title>
        <authorList>
            <person name="Wylensek D."/>
            <person name="Hitch T.C.A."/>
            <person name="Clavel T."/>
        </authorList>
    </citation>
    <scope>NUCLEOTIDE SEQUENCE [LARGE SCALE GENOMIC DNA]</scope>
    <source>
        <strain evidence="3 4">WCA-470BD-2E</strain>
    </source>
</reference>
<dbReference type="CDD" id="cd01949">
    <property type="entry name" value="GGDEF"/>
    <property type="match status" value="1"/>
</dbReference>
<dbReference type="PANTHER" id="PTHR45138:SF9">
    <property type="entry name" value="DIGUANYLATE CYCLASE DGCM-RELATED"/>
    <property type="match status" value="1"/>
</dbReference>
<protein>
    <submittedName>
        <fullName evidence="3">Diguanylate cyclase</fullName>
    </submittedName>
</protein>
<dbReference type="SMART" id="SM00267">
    <property type="entry name" value="GGDEF"/>
    <property type="match status" value="1"/>
</dbReference>
<name>A0A844FMY0_9LACO</name>
<dbReference type="InterPro" id="IPR000014">
    <property type="entry name" value="PAS"/>
</dbReference>
<dbReference type="PROSITE" id="PS50887">
    <property type="entry name" value="GGDEF"/>
    <property type="match status" value="1"/>
</dbReference>
<dbReference type="RefSeq" id="WP_154486917.1">
    <property type="nucleotide sequence ID" value="NZ_VUMW01000013.1"/>
</dbReference>
<dbReference type="EMBL" id="VUMW01000013">
    <property type="protein sequence ID" value="MST79964.1"/>
    <property type="molecule type" value="Genomic_DNA"/>
</dbReference>
<dbReference type="InterPro" id="IPR043128">
    <property type="entry name" value="Rev_trsase/Diguanyl_cyclase"/>
</dbReference>
<dbReference type="CDD" id="cd00130">
    <property type="entry name" value="PAS"/>
    <property type="match status" value="1"/>
</dbReference>
<dbReference type="NCBIfam" id="TIGR00254">
    <property type="entry name" value="GGDEF"/>
    <property type="match status" value="1"/>
</dbReference>
<dbReference type="Gene3D" id="3.30.70.270">
    <property type="match status" value="1"/>
</dbReference>
<dbReference type="InterPro" id="IPR000160">
    <property type="entry name" value="GGDEF_dom"/>
</dbReference>
<dbReference type="AlphaFoldDB" id="A0A844FMY0"/>
<dbReference type="InterPro" id="IPR050469">
    <property type="entry name" value="Diguanylate_Cyclase"/>
</dbReference>
<dbReference type="Proteomes" id="UP000452141">
    <property type="component" value="Unassembled WGS sequence"/>
</dbReference>
<dbReference type="Gene3D" id="3.30.450.20">
    <property type="entry name" value="PAS domain"/>
    <property type="match status" value="1"/>
</dbReference>
<dbReference type="SUPFAM" id="SSF55785">
    <property type="entry name" value="PYP-like sensor domain (PAS domain)"/>
    <property type="match status" value="1"/>
</dbReference>
<evidence type="ECO:0000256" key="1">
    <source>
        <dbReference type="SAM" id="Phobius"/>
    </source>
</evidence>
<evidence type="ECO:0000313" key="4">
    <source>
        <dbReference type="Proteomes" id="UP000452141"/>
    </source>
</evidence>
<keyword evidence="1" id="KW-0812">Transmembrane</keyword>
<dbReference type="Pfam" id="PF00990">
    <property type="entry name" value="GGDEF"/>
    <property type="match status" value="1"/>
</dbReference>
<dbReference type="Pfam" id="PF13188">
    <property type="entry name" value="PAS_8"/>
    <property type="match status" value="1"/>
</dbReference>
<dbReference type="SUPFAM" id="SSF55073">
    <property type="entry name" value="Nucleotide cyclase"/>
    <property type="match status" value="1"/>
</dbReference>
<organism evidence="3 4">
    <name type="scientific">Lactobacillus equicursoris</name>
    <dbReference type="NCBI Taxonomy" id="420645"/>
    <lineage>
        <taxon>Bacteria</taxon>
        <taxon>Bacillati</taxon>
        <taxon>Bacillota</taxon>
        <taxon>Bacilli</taxon>
        <taxon>Lactobacillales</taxon>
        <taxon>Lactobacillaceae</taxon>
        <taxon>Lactobacillus</taxon>
    </lineage>
</organism>
<feature type="transmembrane region" description="Helical" evidence="1">
    <location>
        <begin position="253"/>
        <end position="273"/>
    </location>
</feature>
<evidence type="ECO:0000259" key="2">
    <source>
        <dbReference type="PROSITE" id="PS50887"/>
    </source>
</evidence>
<dbReference type="PANTHER" id="PTHR45138">
    <property type="entry name" value="REGULATORY COMPONENTS OF SENSORY TRANSDUCTION SYSTEM"/>
    <property type="match status" value="1"/>
</dbReference>
<keyword evidence="1" id="KW-0472">Membrane</keyword>
<sequence>MRKKGKMQKRDYCTLLIIFGVLLVGTTLFIKNTYRCYEQKQIAKGEKVAKIAATSFMPDLSWSENIIKEIERTTISANGQVNDFQGQARQLANNYLAGEYLIPVKGQRQDQAQSGKIAFSTKVNPRLATYAQKQKATVFQGEVKAGGKSYLLAYQPVFRQGKYWGLAGVAVETKAFFYAAQQNLQQVGYNYQILKSKTPTSKQFQLLMQSQEKVTKGVSYSFQPDAKCSRWKIVVSPAGGWTYRQKALQASTFAAILMAAIFLICVLLVRWFAHIRQIKEEATIDSLTGIYNRLGFEKKLRKFIESKPNSPFTVAMIDIDDFKLFNDLYGHQVGDQVLKQVAKSLSQVARKKGIVGRTGGDEFRVAFLDLTAEESEQFINRITQADYYLTYYLKQIRYSLSIGYADSPRQGTGMRQLLNQADEALYDVKLSGKGQAQRYSGQGQKHLRAQLGFTLHDIASNIPVALMIYSQEDGRILFVNQGTLQLLGYDNLWDFYDEVNTQAVHVVAPRDLQRVTDWLKKFKDNQQESDQLKYRVINRGGGEIKVLANFHLVENPHYGPIIYQTLMTI</sequence>
<keyword evidence="1" id="KW-1133">Transmembrane helix</keyword>
<feature type="transmembrane region" description="Helical" evidence="1">
    <location>
        <begin position="12"/>
        <end position="30"/>
    </location>
</feature>
<gene>
    <name evidence="3" type="ORF">FYJ61_05725</name>
</gene>
<comment type="caution">
    <text evidence="3">The sequence shown here is derived from an EMBL/GenBank/DDBJ whole genome shotgun (WGS) entry which is preliminary data.</text>
</comment>
<dbReference type="GO" id="GO:0052621">
    <property type="term" value="F:diguanylate cyclase activity"/>
    <property type="evidence" value="ECO:0007669"/>
    <property type="project" value="TreeGrafter"/>
</dbReference>
<dbReference type="InterPro" id="IPR035965">
    <property type="entry name" value="PAS-like_dom_sf"/>
</dbReference>
<feature type="domain" description="GGDEF" evidence="2">
    <location>
        <begin position="310"/>
        <end position="441"/>
    </location>
</feature>
<proteinExistence type="predicted"/>
<evidence type="ECO:0000313" key="3">
    <source>
        <dbReference type="EMBL" id="MST79964.1"/>
    </source>
</evidence>
<dbReference type="InterPro" id="IPR029787">
    <property type="entry name" value="Nucleotide_cyclase"/>
</dbReference>